<dbReference type="OrthoDB" id="9764149at2"/>
<dbReference type="SMART" id="SM00357">
    <property type="entry name" value="CSP"/>
    <property type="match status" value="1"/>
</dbReference>
<evidence type="ECO:0000256" key="2">
    <source>
        <dbReference type="ARBA" id="ARBA00004496"/>
    </source>
</evidence>
<evidence type="ECO:0000313" key="11">
    <source>
        <dbReference type="EMBL" id="KRN88301.1"/>
    </source>
</evidence>
<dbReference type="Gene3D" id="2.40.50.140">
    <property type="entry name" value="Nucleic acid-binding proteins"/>
    <property type="match status" value="2"/>
</dbReference>
<feature type="compositionally biased region" description="Low complexity" evidence="9">
    <location>
        <begin position="744"/>
        <end position="754"/>
    </location>
</feature>
<comment type="caution">
    <text evidence="11">The sequence shown here is derived from an EMBL/GenBank/DDBJ whole genome shotgun (WGS) entry which is preliminary data.</text>
</comment>
<dbReference type="PROSITE" id="PS01175">
    <property type="entry name" value="RIBONUCLEASE_II"/>
    <property type="match status" value="1"/>
</dbReference>
<evidence type="ECO:0000256" key="3">
    <source>
        <dbReference type="ARBA" id="ARBA00022490"/>
    </source>
</evidence>
<protein>
    <recommendedName>
        <fullName evidence="8">Ribonuclease R</fullName>
        <shortName evidence="8">RNase R</shortName>
        <ecNumber evidence="8">3.1.13.1</ecNumber>
    </recommendedName>
</protein>
<dbReference type="PATRIC" id="fig|1122146.4.peg.1099"/>
<keyword evidence="6 8" id="KW-0269">Exonuclease</keyword>
<dbReference type="InterPro" id="IPR001900">
    <property type="entry name" value="RNase_II/R"/>
</dbReference>
<evidence type="ECO:0000256" key="9">
    <source>
        <dbReference type="SAM" id="MobiDB-lite"/>
    </source>
</evidence>
<dbReference type="InterPro" id="IPR040476">
    <property type="entry name" value="CSD2"/>
</dbReference>
<comment type="catalytic activity">
    <reaction evidence="1 8">
        <text>Exonucleolytic cleavage in the 3'- to 5'-direction to yield nucleoside 5'-phosphates.</text>
        <dbReference type="EC" id="3.1.13.1"/>
    </reaction>
</comment>
<dbReference type="HAMAP" id="MF_01895">
    <property type="entry name" value="RNase_R"/>
    <property type="match status" value="1"/>
</dbReference>
<dbReference type="SMART" id="SM00955">
    <property type="entry name" value="RNB"/>
    <property type="match status" value="1"/>
</dbReference>
<dbReference type="STRING" id="1122146.IV53_GL001064"/>
<dbReference type="GO" id="GO:0005829">
    <property type="term" value="C:cytosol"/>
    <property type="evidence" value="ECO:0007669"/>
    <property type="project" value="TreeGrafter"/>
</dbReference>
<dbReference type="NCBIfam" id="TIGR02063">
    <property type="entry name" value="RNase_R"/>
    <property type="match status" value="1"/>
</dbReference>
<dbReference type="InterPro" id="IPR004476">
    <property type="entry name" value="RNase_II/RNase_R"/>
</dbReference>
<evidence type="ECO:0000256" key="4">
    <source>
        <dbReference type="ARBA" id="ARBA00022722"/>
    </source>
</evidence>
<dbReference type="InterPro" id="IPR011805">
    <property type="entry name" value="RNase_R"/>
</dbReference>
<evidence type="ECO:0000259" key="10">
    <source>
        <dbReference type="PROSITE" id="PS50126"/>
    </source>
</evidence>
<name>A0A0R2KPQ5_9LACO</name>
<dbReference type="GO" id="GO:0003723">
    <property type="term" value="F:RNA binding"/>
    <property type="evidence" value="ECO:0007669"/>
    <property type="project" value="UniProtKB-UniRule"/>
</dbReference>
<dbReference type="InterPro" id="IPR003029">
    <property type="entry name" value="S1_domain"/>
</dbReference>
<keyword evidence="3 8" id="KW-0963">Cytoplasm</keyword>
<dbReference type="SUPFAM" id="SSF50249">
    <property type="entry name" value="Nucleic acid-binding proteins"/>
    <property type="match status" value="4"/>
</dbReference>
<evidence type="ECO:0000256" key="8">
    <source>
        <dbReference type="HAMAP-Rule" id="MF_01895"/>
    </source>
</evidence>
<evidence type="ECO:0000256" key="1">
    <source>
        <dbReference type="ARBA" id="ARBA00001849"/>
    </source>
</evidence>
<dbReference type="InterPro" id="IPR012340">
    <property type="entry name" value="NA-bd_OB-fold"/>
</dbReference>
<comment type="similarity">
    <text evidence="8">Belongs to the RNR ribonuclease family. RNase R subfamily.</text>
</comment>
<accession>A0A0R2KPQ5</accession>
<keyword evidence="5 8" id="KW-0378">Hydrolase</keyword>
<reference evidence="11 12" key="1">
    <citation type="journal article" date="2015" name="Genome Announc.">
        <title>Expanding the biotechnology potential of lactobacilli through comparative genomics of 213 strains and associated genera.</title>
        <authorList>
            <person name="Sun Z."/>
            <person name="Harris H.M."/>
            <person name="McCann A."/>
            <person name="Guo C."/>
            <person name="Argimon S."/>
            <person name="Zhang W."/>
            <person name="Yang X."/>
            <person name="Jeffery I.B."/>
            <person name="Cooney J.C."/>
            <person name="Kagawa T.F."/>
            <person name="Liu W."/>
            <person name="Song Y."/>
            <person name="Salvetti E."/>
            <person name="Wrobel A."/>
            <person name="Rasinkangas P."/>
            <person name="Parkhill J."/>
            <person name="Rea M.C."/>
            <person name="O'Sullivan O."/>
            <person name="Ritari J."/>
            <person name="Douillard F.P."/>
            <person name="Paul Ross R."/>
            <person name="Yang R."/>
            <person name="Briner A.E."/>
            <person name="Felis G.E."/>
            <person name="de Vos W.M."/>
            <person name="Barrangou R."/>
            <person name="Klaenhammer T.R."/>
            <person name="Caufield P.W."/>
            <person name="Cui Y."/>
            <person name="Zhang H."/>
            <person name="O'Toole P.W."/>
        </authorList>
    </citation>
    <scope>NUCLEOTIDE SEQUENCE [LARGE SCALE GENOMIC DNA]</scope>
    <source>
        <strain evidence="11 12">DSM 22408</strain>
    </source>
</reference>
<dbReference type="InterPro" id="IPR013223">
    <property type="entry name" value="RNase_B_OB_dom"/>
</dbReference>
<dbReference type="InterPro" id="IPR050180">
    <property type="entry name" value="RNR_Ribonuclease"/>
</dbReference>
<evidence type="ECO:0000256" key="6">
    <source>
        <dbReference type="ARBA" id="ARBA00022839"/>
    </source>
</evidence>
<keyword evidence="4 8" id="KW-0540">Nuclease</keyword>
<dbReference type="GO" id="GO:0008859">
    <property type="term" value="F:exoribonuclease II activity"/>
    <property type="evidence" value="ECO:0007669"/>
    <property type="project" value="UniProtKB-UniRule"/>
</dbReference>
<dbReference type="InterPro" id="IPR022966">
    <property type="entry name" value="RNase_II/R_CS"/>
</dbReference>
<dbReference type="CDD" id="cd04471">
    <property type="entry name" value="S1_RNase_R"/>
    <property type="match status" value="1"/>
</dbReference>
<gene>
    <name evidence="8" type="primary">rnr</name>
    <name evidence="11" type="ORF">IV53_GL001064</name>
</gene>
<evidence type="ECO:0000256" key="7">
    <source>
        <dbReference type="ARBA" id="ARBA00022884"/>
    </source>
</evidence>
<feature type="region of interest" description="Disordered" evidence="9">
    <location>
        <begin position="728"/>
        <end position="780"/>
    </location>
</feature>
<dbReference type="AlphaFoldDB" id="A0A0R2KPQ5"/>
<dbReference type="Proteomes" id="UP000051500">
    <property type="component" value="Unassembled WGS sequence"/>
</dbReference>
<feature type="compositionally biased region" description="Basic residues" evidence="9">
    <location>
        <begin position="755"/>
        <end position="780"/>
    </location>
</feature>
<dbReference type="Pfam" id="PF08206">
    <property type="entry name" value="OB_RNB"/>
    <property type="match status" value="1"/>
</dbReference>
<dbReference type="SMART" id="SM00316">
    <property type="entry name" value="S1"/>
    <property type="match status" value="1"/>
</dbReference>
<dbReference type="InterPro" id="IPR011129">
    <property type="entry name" value="CSD"/>
</dbReference>
<keyword evidence="7 8" id="KW-0694">RNA-binding</keyword>
<evidence type="ECO:0000313" key="12">
    <source>
        <dbReference type="Proteomes" id="UP000051500"/>
    </source>
</evidence>
<sequence>MEKEKLKQALLAFFAKNPNQAFTVKEIVKQLGMDQAGQFKFVVQALAQLEHDHQISLDENGAFMQPEKTEKATYPGVFHANDRGFGFVTIDPEKPDVFVNPTQTKSALNGDEVEVKLTSLGDEKQGRSPEGKIVKILSHSLSQVVGEFQADPTLGAGVIGSVKLKDKKLAKYQFLVTDKGLHPVSGEVILADITAYPEETQGDTLEGVALKVIGNVNDPGMDILQIVYQHDIPTEFPDAVMEQVAQIPNEVTEEEKVGRVDLTEQDLVTIDSIESKDLDDAVNVWKLPNGNYHLGVHIADVSHYVQPGTPLDKEALHRGTSVYLTDRVIPMLPPKLSNGICSLNPHVERLAMTCEMEITPQGEFVNHKIFPSVIRSTERMTYKAINKILESDDQKMIERYAALVPMFRDMKELHKILLKKRKQRGAIEFEDREAKIIVDEAGHPIDIQIRERGTSERMIESFMLAANETVAKHYTDLHVPFVYRTHETPKEEKIKSFFELLSTFGVEVTGKSTNVQPKMLQGILKKVAGKPEEAMISTMLLRSMQQAKYSDQPLGHFGLAATDYTHFTSPIRRYPDLMVHRLIRFYNENGTSEEAQEKYRAALAEITDHSSKTERRAIDAERDTDAMKKAEFMQDHVGETFDAVVSSVTKFGMFVALDNTIEGLIHISALDDDYYEFLEKHLALVGRRTKHTYRIGQPIKVKLVNVNAEQKEIDFKLVATDDIPKTNLLKKYGDKNNNGRPQNKRNGQSGQRNRNNNRSRSNKPSFKHGKKPQQRRTKRR</sequence>
<dbReference type="RefSeq" id="WP_027106371.1">
    <property type="nucleotide sequence ID" value="NZ_AUHP01000004.1"/>
</dbReference>
<dbReference type="Pfam" id="PF17876">
    <property type="entry name" value="CSD2"/>
    <property type="match status" value="1"/>
</dbReference>
<dbReference type="NCBIfam" id="TIGR00358">
    <property type="entry name" value="3_prime_RNase"/>
    <property type="match status" value="1"/>
</dbReference>
<keyword evidence="12" id="KW-1185">Reference proteome</keyword>
<feature type="domain" description="S1 motif" evidence="10">
    <location>
        <begin position="638"/>
        <end position="718"/>
    </location>
</feature>
<dbReference type="EMBL" id="JQBZ01000026">
    <property type="protein sequence ID" value="KRN88301.1"/>
    <property type="molecule type" value="Genomic_DNA"/>
</dbReference>
<evidence type="ECO:0000256" key="5">
    <source>
        <dbReference type="ARBA" id="ARBA00022801"/>
    </source>
</evidence>
<dbReference type="PANTHER" id="PTHR23355">
    <property type="entry name" value="RIBONUCLEASE"/>
    <property type="match status" value="1"/>
</dbReference>
<organism evidence="11 12">
    <name type="scientific">Ligilactobacillus ceti DSM 22408</name>
    <dbReference type="NCBI Taxonomy" id="1122146"/>
    <lineage>
        <taxon>Bacteria</taxon>
        <taxon>Bacillati</taxon>
        <taxon>Bacillota</taxon>
        <taxon>Bacilli</taxon>
        <taxon>Lactobacillales</taxon>
        <taxon>Lactobacillaceae</taxon>
        <taxon>Ligilactobacillus</taxon>
    </lineage>
</organism>
<dbReference type="GO" id="GO:0006402">
    <property type="term" value="P:mRNA catabolic process"/>
    <property type="evidence" value="ECO:0007669"/>
    <property type="project" value="TreeGrafter"/>
</dbReference>
<comment type="subcellular location">
    <subcellularLocation>
        <location evidence="2 8">Cytoplasm</location>
    </subcellularLocation>
</comment>
<proteinExistence type="inferred from homology"/>
<dbReference type="Pfam" id="PF00575">
    <property type="entry name" value="S1"/>
    <property type="match status" value="1"/>
</dbReference>
<comment type="function">
    <text evidence="8">3'-5' exoribonuclease that releases 5'-nucleoside monophosphates and is involved in maturation of structured RNAs.</text>
</comment>
<dbReference type="eggNOG" id="COG0557">
    <property type="taxonomic scope" value="Bacteria"/>
</dbReference>
<dbReference type="EC" id="3.1.13.1" evidence="8"/>
<dbReference type="Pfam" id="PF00773">
    <property type="entry name" value="RNB"/>
    <property type="match status" value="1"/>
</dbReference>
<dbReference type="PROSITE" id="PS50126">
    <property type="entry name" value="S1"/>
    <property type="match status" value="1"/>
</dbReference>
<dbReference type="PANTHER" id="PTHR23355:SF9">
    <property type="entry name" value="DIS3-LIKE EXONUCLEASE 2"/>
    <property type="match status" value="1"/>
</dbReference>